<keyword evidence="1" id="KW-0472">Membrane</keyword>
<keyword evidence="1" id="KW-1133">Transmembrane helix</keyword>
<protein>
    <submittedName>
        <fullName evidence="2">Uncharacterized protein</fullName>
    </submittedName>
</protein>
<organism evidence="2 3">
    <name type="scientific">Frischella perrara</name>
    <dbReference type="NCBI Taxonomy" id="1267021"/>
    <lineage>
        <taxon>Bacteria</taxon>
        <taxon>Pseudomonadati</taxon>
        <taxon>Pseudomonadota</taxon>
        <taxon>Gammaproteobacteria</taxon>
        <taxon>Orbales</taxon>
        <taxon>Orbaceae</taxon>
        <taxon>Frischella</taxon>
    </lineage>
</organism>
<reference evidence="2 3" key="1">
    <citation type="submission" date="2018-05" db="EMBL/GenBank/DDBJ databases">
        <title>Reference genomes for bee gut microbiota database.</title>
        <authorList>
            <person name="Ellegaard K.M."/>
        </authorList>
    </citation>
    <scope>NUCLEOTIDE SEQUENCE [LARGE SCALE GENOMIC DNA]</scope>
    <source>
        <strain evidence="2 3">ESL0167</strain>
    </source>
</reference>
<gene>
    <name evidence="2" type="ORF">DKK76_05480</name>
</gene>
<feature type="transmembrane region" description="Helical" evidence="1">
    <location>
        <begin position="49"/>
        <end position="78"/>
    </location>
</feature>
<evidence type="ECO:0000256" key="1">
    <source>
        <dbReference type="SAM" id="Phobius"/>
    </source>
</evidence>
<keyword evidence="1" id="KW-0812">Transmembrane</keyword>
<accession>A0A318MR17</accession>
<dbReference type="AlphaFoldDB" id="A0A318MR17"/>
<proteinExistence type="predicted"/>
<comment type="caution">
    <text evidence="2">The sequence shown here is derived from an EMBL/GenBank/DDBJ whole genome shotgun (WGS) entry which is preliminary data.</text>
</comment>
<evidence type="ECO:0000313" key="2">
    <source>
        <dbReference type="EMBL" id="PXY95232.1"/>
    </source>
</evidence>
<dbReference type="EMBL" id="QGLM01000013">
    <property type="protein sequence ID" value="PXY95232.1"/>
    <property type="molecule type" value="Genomic_DNA"/>
</dbReference>
<feature type="transmembrane region" description="Helical" evidence="1">
    <location>
        <begin position="12"/>
        <end position="29"/>
    </location>
</feature>
<dbReference type="RefSeq" id="WP_110443471.1">
    <property type="nucleotide sequence ID" value="NZ_QGLM01000013.1"/>
</dbReference>
<evidence type="ECO:0000313" key="3">
    <source>
        <dbReference type="Proteomes" id="UP000247838"/>
    </source>
</evidence>
<name>A0A318MR17_FRIPE</name>
<sequence>MNNKFKTKIEFLIFLILVPVGAVLLSAYLPEITKFNYTSAWYDLNEEEYYLRVILIALKSGILQSLFGLIFTGAGIYITSDKHEKK</sequence>
<dbReference type="Proteomes" id="UP000247838">
    <property type="component" value="Unassembled WGS sequence"/>
</dbReference>